<keyword evidence="1" id="KW-0723">Serine/threonine-protein kinase</keyword>
<dbReference type="EMBL" id="CAXLJL010000068">
    <property type="protein sequence ID" value="CAL5130521.1"/>
    <property type="molecule type" value="Genomic_DNA"/>
</dbReference>
<accession>A0AAV2T178</accession>
<dbReference type="SUPFAM" id="SSF56112">
    <property type="entry name" value="Protein kinase-like (PK-like)"/>
    <property type="match status" value="1"/>
</dbReference>
<dbReference type="SMART" id="SM00220">
    <property type="entry name" value="S_TKc"/>
    <property type="match status" value="1"/>
</dbReference>
<dbReference type="Pfam" id="PF07714">
    <property type="entry name" value="PK_Tyr_Ser-Thr"/>
    <property type="match status" value="1"/>
</dbReference>
<comment type="caution">
    <text evidence="11">The sequence shown here is derived from an EMBL/GenBank/DDBJ whole genome shotgun (WGS) entry which is preliminary data.</text>
</comment>
<evidence type="ECO:0000259" key="10">
    <source>
        <dbReference type="PROSITE" id="PS50011"/>
    </source>
</evidence>
<feature type="region of interest" description="Disordered" evidence="9">
    <location>
        <begin position="176"/>
        <end position="209"/>
    </location>
</feature>
<keyword evidence="4" id="KW-0418">Kinase</keyword>
<protein>
    <recommendedName>
        <fullName evidence="10">Protein kinase domain-containing protein</fullName>
    </recommendedName>
</protein>
<dbReference type="InterPro" id="IPR000719">
    <property type="entry name" value="Prot_kinase_dom"/>
</dbReference>
<dbReference type="Gene3D" id="1.10.510.10">
    <property type="entry name" value="Transferase(Phosphotransferase) domain 1"/>
    <property type="match status" value="1"/>
</dbReference>
<dbReference type="InterPro" id="IPR051681">
    <property type="entry name" value="Ser/Thr_Kinases-Pseudokinases"/>
</dbReference>
<feature type="region of interest" description="Disordered" evidence="9">
    <location>
        <begin position="395"/>
        <end position="414"/>
    </location>
</feature>
<dbReference type="PROSITE" id="PS00108">
    <property type="entry name" value="PROTEIN_KINASE_ST"/>
    <property type="match status" value="1"/>
</dbReference>
<dbReference type="Gene3D" id="3.30.200.20">
    <property type="entry name" value="Phosphorylase Kinase, domain 1"/>
    <property type="match status" value="1"/>
</dbReference>
<dbReference type="InterPro" id="IPR017441">
    <property type="entry name" value="Protein_kinase_ATP_BS"/>
</dbReference>
<name>A0AAV2T178_CALDB</name>
<evidence type="ECO:0000256" key="8">
    <source>
        <dbReference type="PROSITE-ProRule" id="PRU10141"/>
    </source>
</evidence>
<evidence type="ECO:0000256" key="9">
    <source>
        <dbReference type="SAM" id="MobiDB-lite"/>
    </source>
</evidence>
<feature type="region of interest" description="Disordered" evidence="9">
    <location>
        <begin position="1106"/>
        <end position="1129"/>
    </location>
</feature>
<evidence type="ECO:0000256" key="3">
    <source>
        <dbReference type="ARBA" id="ARBA00022741"/>
    </source>
</evidence>
<evidence type="ECO:0000313" key="11">
    <source>
        <dbReference type="EMBL" id="CAL5130521.1"/>
    </source>
</evidence>
<dbReference type="GO" id="GO:0005524">
    <property type="term" value="F:ATP binding"/>
    <property type="evidence" value="ECO:0007669"/>
    <property type="project" value="UniProtKB-UniRule"/>
</dbReference>
<comment type="catalytic activity">
    <reaction evidence="6">
        <text>L-threonyl-[protein] + ATP = O-phospho-L-threonyl-[protein] + ADP + H(+)</text>
        <dbReference type="Rhea" id="RHEA:46608"/>
        <dbReference type="Rhea" id="RHEA-COMP:11060"/>
        <dbReference type="Rhea" id="RHEA-COMP:11605"/>
        <dbReference type="ChEBI" id="CHEBI:15378"/>
        <dbReference type="ChEBI" id="CHEBI:30013"/>
        <dbReference type="ChEBI" id="CHEBI:30616"/>
        <dbReference type="ChEBI" id="CHEBI:61977"/>
        <dbReference type="ChEBI" id="CHEBI:456216"/>
        <dbReference type="EC" id="2.7.11.1"/>
    </reaction>
</comment>
<dbReference type="FunFam" id="3.30.200.20:FF:000034">
    <property type="entry name" value="Kinase suppressor of Ras 1"/>
    <property type="match status" value="1"/>
</dbReference>
<dbReference type="AlphaFoldDB" id="A0AAV2T178"/>
<dbReference type="PROSITE" id="PS00107">
    <property type="entry name" value="PROTEIN_KINASE_ATP"/>
    <property type="match status" value="1"/>
</dbReference>
<gene>
    <name evidence="11" type="ORF">CDAUBV1_LOCUS2585</name>
</gene>
<evidence type="ECO:0000256" key="6">
    <source>
        <dbReference type="ARBA" id="ARBA00047899"/>
    </source>
</evidence>
<dbReference type="PROSITE" id="PS50011">
    <property type="entry name" value="PROTEIN_KINASE_DOM"/>
    <property type="match status" value="1"/>
</dbReference>
<feature type="binding site" evidence="8">
    <location>
        <position position="856"/>
    </location>
    <ligand>
        <name>ATP</name>
        <dbReference type="ChEBI" id="CHEBI:30616"/>
    </ligand>
</feature>
<proteinExistence type="predicted"/>
<dbReference type="Proteomes" id="UP001497525">
    <property type="component" value="Unassembled WGS sequence"/>
</dbReference>
<feature type="compositionally biased region" description="Polar residues" evidence="9">
    <location>
        <begin position="176"/>
        <end position="191"/>
    </location>
</feature>
<evidence type="ECO:0000256" key="4">
    <source>
        <dbReference type="ARBA" id="ARBA00022777"/>
    </source>
</evidence>
<feature type="compositionally biased region" description="Polar residues" evidence="9">
    <location>
        <begin position="359"/>
        <end position="379"/>
    </location>
</feature>
<evidence type="ECO:0000256" key="1">
    <source>
        <dbReference type="ARBA" id="ARBA00022527"/>
    </source>
</evidence>
<evidence type="ECO:0000256" key="7">
    <source>
        <dbReference type="ARBA" id="ARBA00048679"/>
    </source>
</evidence>
<dbReference type="InterPro" id="IPR008271">
    <property type="entry name" value="Ser/Thr_kinase_AS"/>
</dbReference>
<dbReference type="InterPro" id="IPR001245">
    <property type="entry name" value="Ser-Thr/Tyr_kinase_cat_dom"/>
</dbReference>
<feature type="region of interest" description="Disordered" evidence="9">
    <location>
        <begin position="648"/>
        <end position="667"/>
    </location>
</feature>
<feature type="domain" description="Protein kinase" evidence="10">
    <location>
        <begin position="830"/>
        <end position="1105"/>
    </location>
</feature>
<keyword evidence="5 8" id="KW-0067">ATP-binding</keyword>
<feature type="region of interest" description="Disordered" evidence="9">
    <location>
        <begin position="359"/>
        <end position="390"/>
    </location>
</feature>
<evidence type="ECO:0000256" key="5">
    <source>
        <dbReference type="ARBA" id="ARBA00022840"/>
    </source>
</evidence>
<dbReference type="PANTHER" id="PTHR44329">
    <property type="entry name" value="SERINE/THREONINE-PROTEIN KINASE TNNI3K-RELATED"/>
    <property type="match status" value="1"/>
</dbReference>
<organism evidence="11 12">
    <name type="scientific">Calicophoron daubneyi</name>
    <name type="common">Rumen fluke</name>
    <name type="synonym">Paramphistomum daubneyi</name>
    <dbReference type="NCBI Taxonomy" id="300641"/>
    <lineage>
        <taxon>Eukaryota</taxon>
        <taxon>Metazoa</taxon>
        <taxon>Spiralia</taxon>
        <taxon>Lophotrochozoa</taxon>
        <taxon>Platyhelminthes</taxon>
        <taxon>Trematoda</taxon>
        <taxon>Digenea</taxon>
        <taxon>Plagiorchiida</taxon>
        <taxon>Pronocephalata</taxon>
        <taxon>Paramphistomoidea</taxon>
        <taxon>Paramphistomidae</taxon>
        <taxon>Calicophoron</taxon>
    </lineage>
</organism>
<sequence>MPEASSSPYDVCRDLQNLISVTLDNIILPLRKELKHCNQYYEILTLEVQDAENKTFEYLAQQISEICNADEDMANTILKEYPKSESCFKCLGIDDDTSQGLLLIRGIGFLQLMDMSDDEITTILQNYGDSSDEIEHVLAGLAKIHSNVDLIESDLAFEDDTRNLIKLVIKLTSDDPSTEFSASSGVSQADSTYDHKAPPLYVSRPESGSRFDDLQTHKLFSAPDVSSVAADLPSEMGIGLYASAGEGVRENVSVSSPQNPVDSVDLLATSSCQRLTCACCSSPLLQPSVVYAPYQNNPGSVRSQGGSRLNSTAGFCTFHRLNSPTVSSFPWDGEAQLLNGGLSVPTTPVWSGKPTCGVTISPTSSSQSGRTTITTDETPPSSPHDRQVNQNNASCHFRDREHHTRLPGTPPPKHRLKHIFPLHRSKSHESNLANRIIPLTNAGMSVSPHLRNSVSRPSLNGPNAVSPDALSVVNGEAFIYNEPNTYSPTSSLAKGSSHSRITLSPNIKSVSHPTYTGGSSLEAVVGARWMNNSPSPRILDSIRQNCDARSTRVNVQPPTLMTTSADGENSLSVLSVPANGITFVLGCNGMMHKVKVHKSCVSQSYRLPCVGAAHSSEMYEPKGSPNAHHKTQVNALFACQSGLRPAHSTPAFQGSESNSASSCTSSAPGSPFGPGAGSLLNTHLTSHSLVNNATGNGNVGLINSPPYTNPANSVSLLSSPASLHGCTTAAVGLSLGGGQAYSPHHMTRCCNQFEFPSANQKVSDGTHPMDSGENNALVSTHSSAESERTVVDGVVRRLESMDSQDDASGLTRVNSISVTLKEWDIPMNSLVIGEVIGQGTFGTVYRAKWHGEVAVKRIDIDPDDPDGPARLEAFKREVALLHKTRHENLVLFMGACMKAPNFAIVTQMSQGETLYHQIHCRESAMAINRTINIASQIAKGMGYLHAKGIVHRDLKTRNIFVEANSRVVIGDFGVFNFVRLYKKAKWGNYLNVPPFWLSYLAPEVIQALRLDRPTVSRGDELPLTARSDVYAFGTVWYELLTNEFPFKGLPAEAIVYLSGRGIKQNLRIPGPKDFKEILTQCWSYSPTRRPEFTTLVKSLDRLPKLHRSPSYPAKPTSGLNSVAHDSLLG</sequence>
<dbReference type="InterPro" id="IPR011009">
    <property type="entry name" value="Kinase-like_dom_sf"/>
</dbReference>
<keyword evidence="3 8" id="KW-0547">Nucleotide-binding</keyword>
<dbReference type="PANTHER" id="PTHR44329:SF253">
    <property type="entry name" value="KINASE SUPPRESSOR OF RAS 2"/>
    <property type="match status" value="1"/>
</dbReference>
<reference evidence="11" key="1">
    <citation type="submission" date="2024-06" db="EMBL/GenBank/DDBJ databases">
        <authorList>
            <person name="Liu X."/>
            <person name="Lenzi L."/>
            <person name="Haldenby T S."/>
            <person name="Uol C."/>
        </authorList>
    </citation>
    <scope>NUCLEOTIDE SEQUENCE</scope>
</reference>
<feature type="compositionally biased region" description="Low complexity" evidence="9">
    <location>
        <begin position="654"/>
        <end position="667"/>
    </location>
</feature>
<dbReference type="GO" id="GO:0004674">
    <property type="term" value="F:protein serine/threonine kinase activity"/>
    <property type="evidence" value="ECO:0007669"/>
    <property type="project" value="UniProtKB-KW"/>
</dbReference>
<evidence type="ECO:0000256" key="2">
    <source>
        <dbReference type="ARBA" id="ARBA00022679"/>
    </source>
</evidence>
<keyword evidence="2" id="KW-0808">Transferase</keyword>
<evidence type="ECO:0000313" key="12">
    <source>
        <dbReference type="Proteomes" id="UP001497525"/>
    </source>
</evidence>
<comment type="catalytic activity">
    <reaction evidence="7">
        <text>L-seryl-[protein] + ATP = O-phospho-L-seryl-[protein] + ADP + H(+)</text>
        <dbReference type="Rhea" id="RHEA:17989"/>
        <dbReference type="Rhea" id="RHEA-COMP:9863"/>
        <dbReference type="Rhea" id="RHEA-COMP:11604"/>
        <dbReference type="ChEBI" id="CHEBI:15378"/>
        <dbReference type="ChEBI" id="CHEBI:29999"/>
        <dbReference type="ChEBI" id="CHEBI:30616"/>
        <dbReference type="ChEBI" id="CHEBI:83421"/>
        <dbReference type="ChEBI" id="CHEBI:456216"/>
        <dbReference type="EC" id="2.7.11.1"/>
    </reaction>
</comment>